<proteinExistence type="predicted"/>
<organism evidence="1 2">
    <name type="scientific">Amniculicola lignicola CBS 123094</name>
    <dbReference type="NCBI Taxonomy" id="1392246"/>
    <lineage>
        <taxon>Eukaryota</taxon>
        <taxon>Fungi</taxon>
        <taxon>Dikarya</taxon>
        <taxon>Ascomycota</taxon>
        <taxon>Pezizomycotina</taxon>
        <taxon>Dothideomycetes</taxon>
        <taxon>Pleosporomycetidae</taxon>
        <taxon>Pleosporales</taxon>
        <taxon>Amniculicolaceae</taxon>
        <taxon>Amniculicola</taxon>
    </lineage>
</organism>
<dbReference type="EMBL" id="ML977582">
    <property type="protein sequence ID" value="KAF2001544.1"/>
    <property type="molecule type" value="Genomic_DNA"/>
</dbReference>
<protein>
    <submittedName>
        <fullName evidence="1">Uncharacterized protein</fullName>
    </submittedName>
</protein>
<evidence type="ECO:0000313" key="2">
    <source>
        <dbReference type="Proteomes" id="UP000799779"/>
    </source>
</evidence>
<gene>
    <name evidence="1" type="ORF">P154DRAFT_164621</name>
</gene>
<sequence length="276" mass="32540">MPLTPPYLLTLPREIRDIIYGYLTQDIDAVYNQHEPTSHLVGLRIERCPRLSVLLTHSRLYEEYASSSVFYNIQIRAHTSLAANAMFEIYPDDYIEWPNSRLDEVKKRTTQLTCLFDHWVDWTGWPRYTWGLIEAFCSEWISASCKTIRIGLPMEMPRLNSNDLTNDDCLPAPPSSIFGLQLRQRTVGYCEFRDIHAPHILHNSSYNFGSYLYSNAENVRSFWTEDEIFTPSYPQLGKRNLRLERTDPKNEAMMNGWREKREKDVFHWRIDDSNKC</sequence>
<reference evidence="1" key="1">
    <citation type="journal article" date="2020" name="Stud. Mycol.">
        <title>101 Dothideomycetes genomes: a test case for predicting lifestyles and emergence of pathogens.</title>
        <authorList>
            <person name="Haridas S."/>
            <person name="Albert R."/>
            <person name="Binder M."/>
            <person name="Bloem J."/>
            <person name="Labutti K."/>
            <person name="Salamov A."/>
            <person name="Andreopoulos B."/>
            <person name="Baker S."/>
            <person name="Barry K."/>
            <person name="Bills G."/>
            <person name="Bluhm B."/>
            <person name="Cannon C."/>
            <person name="Castanera R."/>
            <person name="Culley D."/>
            <person name="Daum C."/>
            <person name="Ezra D."/>
            <person name="Gonzalez J."/>
            <person name="Henrissat B."/>
            <person name="Kuo A."/>
            <person name="Liang C."/>
            <person name="Lipzen A."/>
            <person name="Lutzoni F."/>
            <person name="Magnuson J."/>
            <person name="Mondo S."/>
            <person name="Nolan M."/>
            <person name="Ohm R."/>
            <person name="Pangilinan J."/>
            <person name="Park H.-J."/>
            <person name="Ramirez L."/>
            <person name="Alfaro M."/>
            <person name="Sun H."/>
            <person name="Tritt A."/>
            <person name="Yoshinaga Y."/>
            <person name="Zwiers L.-H."/>
            <person name="Turgeon B."/>
            <person name="Goodwin S."/>
            <person name="Spatafora J."/>
            <person name="Crous P."/>
            <person name="Grigoriev I."/>
        </authorList>
    </citation>
    <scope>NUCLEOTIDE SEQUENCE</scope>
    <source>
        <strain evidence="1">CBS 123094</strain>
    </source>
</reference>
<dbReference type="OrthoDB" id="3801489at2759"/>
<name>A0A6A5WKT7_9PLEO</name>
<accession>A0A6A5WKT7</accession>
<evidence type="ECO:0000313" key="1">
    <source>
        <dbReference type="EMBL" id="KAF2001544.1"/>
    </source>
</evidence>
<dbReference type="AlphaFoldDB" id="A0A6A5WKT7"/>
<dbReference type="Proteomes" id="UP000799779">
    <property type="component" value="Unassembled WGS sequence"/>
</dbReference>
<keyword evidence="2" id="KW-1185">Reference proteome</keyword>